<reference evidence="1" key="1">
    <citation type="submission" date="2020-05" db="EMBL/GenBank/DDBJ databases">
        <title>WGS assembly of Panicum virgatum.</title>
        <authorList>
            <person name="Lovell J.T."/>
            <person name="Jenkins J."/>
            <person name="Shu S."/>
            <person name="Juenger T.E."/>
            <person name="Schmutz J."/>
        </authorList>
    </citation>
    <scope>NUCLEOTIDE SEQUENCE</scope>
    <source>
        <strain evidence="1">AP13</strain>
    </source>
</reference>
<evidence type="ECO:0000313" key="2">
    <source>
        <dbReference type="Proteomes" id="UP000823388"/>
    </source>
</evidence>
<sequence length="110" mass="12177">MHAQGTLPRRGGRCCLFSPHSGAASRSVWIDQLGHTGARGNLMTMHARDRARGSFVPLSDGTRRRQVQCRGEDPGEIVRAAARLASARRARNGQQQVRSHVGLWGFHYDM</sequence>
<keyword evidence="2" id="KW-1185">Reference proteome</keyword>
<dbReference type="EMBL" id="CM029040">
    <property type="protein sequence ID" value="KAG2634968.1"/>
    <property type="molecule type" value="Genomic_DNA"/>
</dbReference>
<gene>
    <name evidence="1" type="ORF">PVAP13_2NG320700</name>
</gene>
<name>A0A8T0VJH5_PANVG</name>
<dbReference type="Proteomes" id="UP000823388">
    <property type="component" value="Chromosome 2N"/>
</dbReference>
<comment type="caution">
    <text evidence="1">The sequence shown here is derived from an EMBL/GenBank/DDBJ whole genome shotgun (WGS) entry which is preliminary data.</text>
</comment>
<dbReference type="AlphaFoldDB" id="A0A8T0VJH5"/>
<protein>
    <submittedName>
        <fullName evidence="1">Uncharacterized protein</fullName>
    </submittedName>
</protein>
<proteinExistence type="predicted"/>
<organism evidence="1 2">
    <name type="scientific">Panicum virgatum</name>
    <name type="common">Blackwell switchgrass</name>
    <dbReference type="NCBI Taxonomy" id="38727"/>
    <lineage>
        <taxon>Eukaryota</taxon>
        <taxon>Viridiplantae</taxon>
        <taxon>Streptophyta</taxon>
        <taxon>Embryophyta</taxon>
        <taxon>Tracheophyta</taxon>
        <taxon>Spermatophyta</taxon>
        <taxon>Magnoliopsida</taxon>
        <taxon>Liliopsida</taxon>
        <taxon>Poales</taxon>
        <taxon>Poaceae</taxon>
        <taxon>PACMAD clade</taxon>
        <taxon>Panicoideae</taxon>
        <taxon>Panicodae</taxon>
        <taxon>Paniceae</taxon>
        <taxon>Panicinae</taxon>
        <taxon>Panicum</taxon>
        <taxon>Panicum sect. Hiantes</taxon>
    </lineage>
</organism>
<evidence type="ECO:0000313" key="1">
    <source>
        <dbReference type="EMBL" id="KAG2634968.1"/>
    </source>
</evidence>
<accession>A0A8T0VJH5</accession>